<dbReference type="PANTHER" id="PTHR32294:SF0">
    <property type="entry name" value="DNA POLYMERASE III SUBUNIT ALPHA"/>
    <property type="match status" value="1"/>
</dbReference>
<dbReference type="Gene3D" id="1.10.150.870">
    <property type="match status" value="1"/>
</dbReference>
<dbReference type="EMBL" id="BARV01008225">
    <property type="protein sequence ID" value="GAI17335.1"/>
    <property type="molecule type" value="Genomic_DNA"/>
</dbReference>
<evidence type="ECO:0000259" key="1">
    <source>
        <dbReference type="Pfam" id="PF14579"/>
    </source>
</evidence>
<dbReference type="PANTHER" id="PTHR32294">
    <property type="entry name" value="DNA POLYMERASE III SUBUNIT ALPHA"/>
    <property type="match status" value="1"/>
</dbReference>
<dbReference type="Pfam" id="PF14579">
    <property type="entry name" value="HHH_6"/>
    <property type="match status" value="1"/>
</dbReference>
<name>X1MRL8_9ZZZZ</name>
<organism evidence="3">
    <name type="scientific">marine sediment metagenome</name>
    <dbReference type="NCBI Taxonomy" id="412755"/>
    <lineage>
        <taxon>unclassified sequences</taxon>
        <taxon>metagenomes</taxon>
        <taxon>ecological metagenomes</taxon>
    </lineage>
</organism>
<dbReference type="InterPro" id="IPR004805">
    <property type="entry name" value="DnaE2/DnaE/PolC"/>
</dbReference>
<evidence type="ECO:0000313" key="3">
    <source>
        <dbReference type="EMBL" id="GAI17335.1"/>
    </source>
</evidence>
<accession>X1MRL8</accession>
<dbReference type="GO" id="GO:0008408">
    <property type="term" value="F:3'-5' exonuclease activity"/>
    <property type="evidence" value="ECO:0007669"/>
    <property type="project" value="InterPro"/>
</dbReference>
<dbReference type="InterPro" id="IPR040982">
    <property type="entry name" value="DNA_pol3_finger"/>
</dbReference>
<dbReference type="GO" id="GO:0006260">
    <property type="term" value="P:DNA replication"/>
    <property type="evidence" value="ECO:0007669"/>
    <property type="project" value="InterPro"/>
</dbReference>
<feature type="domain" description="DNA polymerase helix-hairpin-helix motif" evidence="1">
    <location>
        <begin position="200"/>
        <end position="291"/>
    </location>
</feature>
<feature type="domain" description="DNA polymerase III alpha subunit finger" evidence="2">
    <location>
        <begin position="1"/>
        <end position="127"/>
    </location>
</feature>
<dbReference type="NCBIfam" id="TIGR00594">
    <property type="entry name" value="polc"/>
    <property type="match status" value="1"/>
</dbReference>
<protein>
    <recommendedName>
        <fullName evidence="4">DNA polymerase III alpha subunit finger domain-containing protein</fullName>
    </recommendedName>
</protein>
<comment type="caution">
    <text evidence="3">The sequence shown here is derived from an EMBL/GenBank/DDBJ whole genome shotgun (WGS) entry which is preliminary data.</text>
</comment>
<reference evidence="3" key="1">
    <citation type="journal article" date="2014" name="Front. Microbiol.">
        <title>High frequency of phylogenetically diverse reductive dehalogenase-homologous genes in deep subseafloor sedimentary metagenomes.</title>
        <authorList>
            <person name="Kawai M."/>
            <person name="Futagami T."/>
            <person name="Toyoda A."/>
            <person name="Takaki Y."/>
            <person name="Nishi S."/>
            <person name="Hori S."/>
            <person name="Arai W."/>
            <person name="Tsubouchi T."/>
            <person name="Morono Y."/>
            <person name="Uchiyama I."/>
            <person name="Ito T."/>
            <person name="Fujiyama A."/>
            <person name="Inagaki F."/>
            <person name="Takami H."/>
        </authorList>
    </citation>
    <scope>NUCLEOTIDE SEQUENCE</scope>
    <source>
        <strain evidence="3">Expedition CK06-06</strain>
    </source>
</reference>
<feature type="non-terminal residue" evidence="3">
    <location>
        <position position="1"/>
    </location>
</feature>
<dbReference type="Pfam" id="PF17657">
    <property type="entry name" value="DNA_pol3_finger"/>
    <property type="match status" value="1"/>
</dbReference>
<dbReference type="InterPro" id="IPR029460">
    <property type="entry name" value="DNAPol_HHH"/>
</dbReference>
<evidence type="ECO:0008006" key="4">
    <source>
        <dbReference type="Google" id="ProtNLM"/>
    </source>
</evidence>
<proteinExistence type="predicted"/>
<dbReference type="AlphaFoldDB" id="X1MRL8"/>
<feature type="non-terminal residue" evidence="3">
    <location>
        <position position="362"/>
    </location>
</feature>
<gene>
    <name evidence="3" type="ORF">S06H3_16603</name>
</gene>
<evidence type="ECO:0000259" key="2">
    <source>
        <dbReference type="Pfam" id="PF17657"/>
    </source>
</evidence>
<sequence>SGETAGIFQLEGAGMRRYIKELKPTTFSDISAMVALYRPGPMEQIPTFIKAKHGIEPVHYPHPALASILEETYGVIVYQEQVLFIAQAFAGYSLGQADIFRKAMGKKIPEVMRKEKRNFMTGAKRNGFSAGVASEVFALIEPFAGYAFNKAHSVSYALIAYHTAYLKANYPAEYITALLITNAGQSEKVASAIAECRRLGITVLPPDINHSQTSFSIEKDSKDDAPAIRFGLTAIKNVGLGAIEPIIAERSKGGDFKAIEDLCRRCDLRGINRRVLESLIKVGALDCLGSRGTLLHNTNRILSLAQREQHLRETGQSTMFDLWGEKMPVPTPSLDLEAADTSIKEKLVWERELMGVYLSEHP</sequence>